<keyword evidence="2" id="KW-1185">Reference proteome</keyword>
<name>A0A182HXZ7_ANOAR</name>
<dbReference type="PANTHER" id="PTHR33053:SF25">
    <property type="entry name" value="TRANSPOSASE DOMAIN-CONTAINING PROTEIN"/>
    <property type="match status" value="1"/>
</dbReference>
<dbReference type="Proteomes" id="UP000075840">
    <property type="component" value="Unassembled WGS sequence"/>
</dbReference>
<protein>
    <submittedName>
        <fullName evidence="1">Uncharacterized protein</fullName>
    </submittedName>
</protein>
<dbReference type="EnsemblMetazoa" id="AARA006175-RA">
    <property type="protein sequence ID" value="AARA006175-PA"/>
    <property type="gene ID" value="AARA006175"/>
</dbReference>
<sequence length="111" mass="12884">MLLKILRTKTNFALPKDARTLLNTNRKRPKIKDLGNGSFWNRGIRKSLIQSLRLPLHKSSKIQVWPIIINIKEMPQIAPITAAIFCGRTKPKDVRRFMKPLVHELNMLMDV</sequence>
<evidence type="ECO:0000313" key="2">
    <source>
        <dbReference type="Proteomes" id="UP000075840"/>
    </source>
</evidence>
<dbReference type="VEuPathDB" id="VectorBase:AARA006175"/>
<proteinExistence type="predicted"/>
<dbReference type="VEuPathDB" id="VectorBase:AARA21_001682"/>
<dbReference type="AlphaFoldDB" id="A0A182HXZ7"/>
<accession>A0A182HXZ7</accession>
<dbReference type="EMBL" id="APCN01007863">
    <property type="status" value="NOT_ANNOTATED_CDS"/>
    <property type="molecule type" value="Genomic_DNA"/>
</dbReference>
<organism evidence="1 2">
    <name type="scientific">Anopheles arabiensis</name>
    <name type="common">Mosquito</name>
    <dbReference type="NCBI Taxonomy" id="7173"/>
    <lineage>
        <taxon>Eukaryota</taxon>
        <taxon>Metazoa</taxon>
        <taxon>Ecdysozoa</taxon>
        <taxon>Arthropoda</taxon>
        <taxon>Hexapoda</taxon>
        <taxon>Insecta</taxon>
        <taxon>Pterygota</taxon>
        <taxon>Neoptera</taxon>
        <taxon>Endopterygota</taxon>
        <taxon>Diptera</taxon>
        <taxon>Nematocera</taxon>
        <taxon>Culicoidea</taxon>
        <taxon>Culicidae</taxon>
        <taxon>Anophelinae</taxon>
        <taxon>Anopheles</taxon>
    </lineage>
</organism>
<dbReference type="PANTHER" id="PTHR33053">
    <property type="entry name" value="PROTEIN, PUTATIVE-RELATED"/>
    <property type="match status" value="1"/>
</dbReference>
<evidence type="ECO:0000313" key="1">
    <source>
        <dbReference type="EnsemblMetazoa" id="AARA006175-PA"/>
    </source>
</evidence>
<reference evidence="1" key="1">
    <citation type="submission" date="2022-08" db="UniProtKB">
        <authorList>
            <consortium name="EnsemblMetazoa"/>
        </authorList>
    </citation>
    <scope>IDENTIFICATION</scope>
    <source>
        <strain evidence="1">Dongola</strain>
    </source>
</reference>